<feature type="compositionally biased region" description="Polar residues" evidence="1">
    <location>
        <begin position="201"/>
        <end position="210"/>
    </location>
</feature>
<dbReference type="PANTHER" id="PTHR33264">
    <property type="entry name" value="EXPRESSED PROTEIN"/>
    <property type="match status" value="1"/>
</dbReference>
<keyword evidence="3" id="KW-1185">Reference proteome</keyword>
<name>A0A9D4ZAX8_ADICA</name>
<gene>
    <name evidence="2" type="ORF">GOP47_0017098</name>
</gene>
<protein>
    <submittedName>
        <fullName evidence="2">Uncharacterized protein</fullName>
    </submittedName>
</protein>
<organism evidence="2 3">
    <name type="scientific">Adiantum capillus-veneris</name>
    <name type="common">Maidenhair fern</name>
    <dbReference type="NCBI Taxonomy" id="13818"/>
    <lineage>
        <taxon>Eukaryota</taxon>
        <taxon>Viridiplantae</taxon>
        <taxon>Streptophyta</taxon>
        <taxon>Embryophyta</taxon>
        <taxon>Tracheophyta</taxon>
        <taxon>Polypodiopsida</taxon>
        <taxon>Polypodiidae</taxon>
        <taxon>Polypodiales</taxon>
        <taxon>Pteridineae</taxon>
        <taxon>Pteridaceae</taxon>
        <taxon>Vittarioideae</taxon>
        <taxon>Adiantum</taxon>
    </lineage>
</organism>
<evidence type="ECO:0000313" key="3">
    <source>
        <dbReference type="Proteomes" id="UP000886520"/>
    </source>
</evidence>
<feature type="region of interest" description="Disordered" evidence="1">
    <location>
        <begin position="19"/>
        <end position="109"/>
    </location>
</feature>
<dbReference type="OrthoDB" id="1965721at2759"/>
<feature type="compositionally biased region" description="Low complexity" evidence="1">
    <location>
        <begin position="24"/>
        <end position="38"/>
    </location>
</feature>
<comment type="caution">
    <text evidence="2">The sequence shown here is derived from an EMBL/GenBank/DDBJ whole genome shotgun (WGS) entry which is preliminary data.</text>
</comment>
<sequence>MAPSAHLLVPDSSVKALILQGKASSSPSSSIDSPTTEPSLPPSSPSEGLYNPNLDLTLPSSSSSSCSLVPEIVRIPEHEGPQKRRKKKKKQSEVNRHNYKNGNMDPPIQLKQQKRGSADFDKKRKGCQDNVCCKCLAGFTADCAAVCCCPLALLHLAALTFIRLPAALAWKMLVNLKNRIYTKSQPAGDGEDDSPRPKFSSPWSYGSSPEGNIDLRNHRARFDNQNLWQHFDAGRLDFGGLSMRREPQ</sequence>
<accession>A0A9D4ZAX8</accession>
<dbReference type="AlphaFoldDB" id="A0A9D4ZAX8"/>
<dbReference type="EMBL" id="JABFUD020000016">
    <property type="protein sequence ID" value="KAI5068753.1"/>
    <property type="molecule type" value="Genomic_DNA"/>
</dbReference>
<dbReference type="PANTHER" id="PTHR33264:SF69">
    <property type="entry name" value="WRKY DOMAIN-CONTAINING PROTEIN"/>
    <property type="match status" value="1"/>
</dbReference>
<feature type="region of interest" description="Disordered" evidence="1">
    <location>
        <begin position="184"/>
        <end position="210"/>
    </location>
</feature>
<evidence type="ECO:0000256" key="1">
    <source>
        <dbReference type="SAM" id="MobiDB-lite"/>
    </source>
</evidence>
<evidence type="ECO:0000313" key="2">
    <source>
        <dbReference type="EMBL" id="KAI5068753.1"/>
    </source>
</evidence>
<dbReference type="Proteomes" id="UP000886520">
    <property type="component" value="Chromosome 16"/>
</dbReference>
<reference evidence="2" key="1">
    <citation type="submission" date="2021-01" db="EMBL/GenBank/DDBJ databases">
        <title>Adiantum capillus-veneris genome.</title>
        <authorList>
            <person name="Fang Y."/>
            <person name="Liao Q."/>
        </authorList>
    </citation>
    <scope>NUCLEOTIDE SEQUENCE</scope>
    <source>
        <strain evidence="2">H3</strain>
        <tissue evidence="2">Leaf</tissue>
    </source>
</reference>
<proteinExistence type="predicted"/>